<evidence type="ECO:0000256" key="4">
    <source>
        <dbReference type="RuleBase" id="RU000499"/>
    </source>
</evidence>
<dbReference type="PROSITE" id="PS51355">
    <property type="entry name" value="GLUTATHIONE_PEROXID_3"/>
    <property type="match status" value="1"/>
</dbReference>
<dbReference type="Gene3D" id="3.40.30.10">
    <property type="entry name" value="Glutaredoxin"/>
    <property type="match status" value="1"/>
</dbReference>
<name>A0ABX0K0R5_9PROT</name>
<dbReference type="InterPro" id="IPR000889">
    <property type="entry name" value="Glutathione_peroxidase"/>
</dbReference>
<reference evidence="5 6" key="1">
    <citation type="journal article" date="2020" name="Int. J. Syst. Evol. Microbiol.">
        <title>Novel acetic acid bacteria from cider fermentations: Acetobacter conturbans sp. nov. and Acetobacter fallax sp. nov.</title>
        <authorList>
            <person name="Sombolestani A.S."/>
            <person name="Cleenwerck I."/>
            <person name="Cnockaert M."/>
            <person name="Borremans W."/>
            <person name="Wieme A.D."/>
            <person name="De Vuyst L."/>
            <person name="Vandamme P."/>
        </authorList>
    </citation>
    <scope>NUCLEOTIDE SEQUENCE [LARGE SCALE GENOMIC DNA]</scope>
    <source>
        <strain evidence="5 6">LMG 1627</strain>
    </source>
</reference>
<evidence type="ECO:0000256" key="1">
    <source>
        <dbReference type="ARBA" id="ARBA00006926"/>
    </source>
</evidence>
<comment type="similarity">
    <text evidence="1 4">Belongs to the glutathione peroxidase family.</text>
</comment>
<comment type="caution">
    <text evidence="5">The sequence shown here is derived from an EMBL/GenBank/DDBJ whole genome shotgun (WGS) entry which is preliminary data.</text>
</comment>
<dbReference type="PANTHER" id="PTHR11592">
    <property type="entry name" value="GLUTATHIONE PEROXIDASE"/>
    <property type="match status" value="1"/>
</dbReference>
<dbReference type="CDD" id="cd00340">
    <property type="entry name" value="GSH_Peroxidase"/>
    <property type="match status" value="1"/>
</dbReference>
<evidence type="ECO:0000313" key="6">
    <source>
        <dbReference type="Proteomes" id="UP000631653"/>
    </source>
</evidence>
<dbReference type="RefSeq" id="WP_173570647.1">
    <property type="nucleotide sequence ID" value="NZ_WOSY01000011.1"/>
</dbReference>
<dbReference type="PRINTS" id="PR01011">
    <property type="entry name" value="GLUTPROXDASE"/>
</dbReference>
<dbReference type="PIRSF" id="PIRSF000303">
    <property type="entry name" value="Glutathion_perox"/>
    <property type="match status" value="1"/>
</dbReference>
<dbReference type="PANTHER" id="PTHR11592:SF78">
    <property type="entry name" value="GLUTATHIONE PEROXIDASE"/>
    <property type="match status" value="1"/>
</dbReference>
<evidence type="ECO:0000313" key="5">
    <source>
        <dbReference type="EMBL" id="NHN89312.1"/>
    </source>
</evidence>
<proteinExistence type="inferred from homology"/>
<dbReference type="SUPFAM" id="SSF52833">
    <property type="entry name" value="Thioredoxin-like"/>
    <property type="match status" value="1"/>
</dbReference>
<sequence>MVSAYDFSLPGLTDGTLDLGAWRGKPLLIVNTASKCGFTPQYEGLQALWSEMDRELIVLGVPSNDFGQQEPGSASEISTFCARNYGVSFPMAAKCHVRGPETTPLFTWLAKQGGFFARPRWNFFKYLINREGQLETWFSSLASPLSSRVKDAATRLVLTH</sequence>
<dbReference type="GO" id="GO:0004601">
    <property type="term" value="F:peroxidase activity"/>
    <property type="evidence" value="ECO:0007669"/>
    <property type="project" value="UniProtKB-KW"/>
</dbReference>
<protein>
    <recommendedName>
        <fullName evidence="4">Glutathione peroxidase</fullName>
    </recommendedName>
</protein>
<keyword evidence="3 4" id="KW-0560">Oxidoreductase</keyword>
<dbReference type="InterPro" id="IPR036249">
    <property type="entry name" value="Thioredoxin-like_sf"/>
</dbReference>
<dbReference type="PROSITE" id="PS00460">
    <property type="entry name" value="GLUTATHIONE_PEROXID_1"/>
    <property type="match status" value="1"/>
</dbReference>
<evidence type="ECO:0000256" key="3">
    <source>
        <dbReference type="ARBA" id="ARBA00023002"/>
    </source>
</evidence>
<dbReference type="Proteomes" id="UP000631653">
    <property type="component" value="Unassembled WGS sequence"/>
</dbReference>
<dbReference type="EMBL" id="WOSY01000011">
    <property type="protein sequence ID" value="NHN89312.1"/>
    <property type="molecule type" value="Genomic_DNA"/>
</dbReference>
<accession>A0ABX0K0R5</accession>
<keyword evidence="2 4" id="KW-0575">Peroxidase</keyword>
<keyword evidence="6" id="KW-1185">Reference proteome</keyword>
<gene>
    <name evidence="5" type="ORF">GOB81_11840</name>
</gene>
<organism evidence="5 6">
    <name type="scientific">Acetobacter conturbans</name>
    <dbReference type="NCBI Taxonomy" id="1737472"/>
    <lineage>
        <taxon>Bacteria</taxon>
        <taxon>Pseudomonadati</taxon>
        <taxon>Pseudomonadota</taxon>
        <taxon>Alphaproteobacteria</taxon>
        <taxon>Acetobacterales</taxon>
        <taxon>Acetobacteraceae</taxon>
        <taxon>Acetobacter</taxon>
    </lineage>
</organism>
<dbReference type="InterPro" id="IPR029759">
    <property type="entry name" value="GPX_AS"/>
</dbReference>
<dbReference type="Pfam" id="PF00255">
    <property type="entry name" value="GSHPx"/>
    <property type="match status" value="1"/>
</dbReference>
<evidence type="ECO:0000256" key="2">
    <source>
        <dbReference type="ARBA" id="ARBA00022559"/>
    </source>
</evidence>